<dbReference type="SUPFAM" id="SSF52172">
    <property type="entry name" value="CheY-like"/>
    <property type="match status" value="1"/>
</dbReference>
<dbReference type="InterPro" id="IPR011006">
    <property type="entry name" value="CheY-like_superfamily"/>
</dbReference>
<sequence length="130" mass="15025">MNNWIKNEQNPAHALRFLVVESSLGARILMRLHLLELKHLVDMAWDDESAIDLAFMSAYDFILVDKNLNCYELIDRIQKNSVFNEQTPIIILTSNPNEDETSQGSTIYFKKPISKNDALQLLDFVQTLKK</sequence>
<evidence type="ECO:0000259" key="2">
    <source>
        <dbReference type="PROSITE" id="PS50110"/>
    </source>
</evidence>
<gene>
    <name evidence="3" type="ORF">Lnau_3150</name>
</gene>
<dbReference type="STRING" id="45070.Lnau_3150"/>
<dbReference type="Proteomes" id="UP000054725">
    <property type="component" value="Unassembled WGS sequence"/>
</dbReference>
<feature type="domain" description="Response regulatory" evidence="2">
    <location>
        <begin position="16"/>
        <end position="126"/>
    </location>
</feature>
<organism evidence="3 4">
    <name type="scientific">Legionella nautarum</name>
    <dbReference type="NCBI Taxonomy" id="45070"/>
    <lineage>
        <taxon>Bacteria</taxon>
        <taxon>Pseudomonadati</taxon>
        <taxon>Pseudomonadota</taxon>
        <taxon>Gammaproteobacteria</taxon>
        <taxon>Legionellales</taxon>
        <taxon>Legionellaceae</taxon>
        <taxon>Legionella</taxon>
    </lineage>
</organism>
<keyword evidence="4" id="KW-1185">Reference proteome</keyword>
<evidence type="ECO:0000256" key="1">
    <source>
        <dbReference type="PROSITE-ProRule" id="PRU00169"/>
    </source>
</evidence>
<proteinExistence type="predicted"/>
<comment type="caution">
    <text evidence="3">The sequence shown here is derived from an EMBL/GenBank/DDBJ whole genome shotgun (WGS) entry which is preliminary data.</text>
</comment>
<name>A0A0W0WIS7_9GAMM</name>
<dbReference type="PROSITE" id="PS50110">
    <property type="entry name" value="RESPONSE_REGULATORY"/>
    <property type="match status" value="1"/>
</dbReference>
<reference evidence="3 4" key="1">
    <citation type="submission" date="2015-11" db="EMBL/GenBank/DDBJ databases">
        <title>Genomic analysis of 38 Legionella species identifies large and diverse effector repertoires.</title>
        <authorList>
            <person name="Burstein D."/>
            <person name="Amaro F."/>
            <person name="Zusman T."/>
            <person name="Lifshitz Z."/>
            <person name="Cohen O."/>
            <person name="Gilbert J.A."/>
            <person name="Pupko T."/>
            <person name="Shuman H.A."/>
            <person name="Segal G."/>
        </authorList>
    </citation>
    <scope>NUCLEOTIDE SEQUENCE [LARGE SCALE GENOMIC DNA]</scope>
    <source>
        <strain evidence="3 4">ATCC 49506</strain>
    </source>
</reference>
<dbReference type="AlphaFoldDB" id="A0A0W0WIS7"/>
<evidence type="ECO:0000313" key="4">
    <source>
        <dbReference type="Proteomes" id="UP000054725"/>
    </source>
</evidence>
<accession>A0A0W0WIS7</accession>
<dbReference type="EMBL" id="LNYO01000027">
    <property type="protein sequence ID" value="KTD32239.1"/>
    <property type="molecule type" value="Genomic_DNA"/>
</dbReference>
<keyword evidence="1" id="KW-0597">Phosphoprotein</keyword>
<dbReference type="OrthoDB" id="5639780at2"/>
<feature type="modified residue" description="4-aspartylphosphate" evidence="1">
    <location>
        <position position="65"/>
    </location>
</feature>
<dbReference type="InterPro" id="IPR001789">
    <property type="entry name" value="Sig_transdc_resp-reg_receiver"/>
</dbReference>
<protein>
    <submittedName>
        <fullName evidence="3">Response regulator receiver</fullName>
    </submittedName>
</protein>
<dbReference type="Gene3D" id="3.40.50.2300">
    <property type="match status" value="1"/>
</dbReference>
<evidence type="ECO:0000313" key="3">
    <source>
        <dbReference type="EMBL" id="KTD32239.1"/>
    </source>
</evidence>
<dbReference type="GO" id="GO:0000160">
    <property type="term" value="P:phosphorelay signal transduction system"/>
    <property type="evidence" value="ECO:0007669"/>
    <property type="project" value="InterPro"/>
</dbReference>
<dbReference type="PATRIC" id="fig|45070.6.peg.3326"/>